<evidence type="ECO:0000259" key="6">
    <source>
        <dbReference type="Pfam" id="PF05175"/>
    </source>
</evidence>
<protein>
    <recommendedName>
        <fullName evidence="5">Release factor glutamine methyltransferase</fullName>
        <shortName evidence="5">RF MTase</shortName>
        <ecNumber evidence="5">2.1.1.297</ecNumber>
    </recommendedName>
    <alternativeName>
        <fullName evidence="5">N5-glutamine methyltransferase PrmC</fullName>
    </alternativeName>
    <alternativeName>
        <fullName evidence="5">Protein-(glutamine-N5) MTase PrmC</fullName>
    </alternativeName>
    <alternativeName>
        <fullName evidence="5">Protein-glutamine N-methyltransferase PrmC</fullName>
    </alternativeName>
</protein>
<dbReference type="GO" id="GO:0032259">
    <property type="term" value="P:methylation"/>
    <property type="evidence" value="ECO:0007669"/>
    <property type="project" value="UniProtKB-KW"/>
</dbReference>
<feature type="binding site" evidence="5">
    <location>
        <position position="143"/>
    </location>
    <ligand>
        <name>S-adenosyl-L-methionine</name>
        <dbReference type="ChEBI" id="CHEBI:59789"/>
    </ligand>
</feature>
<keyword evidence="1 5" id="KW-0489">Methyltransferase</keyword>
<dbReference type="NCBIfam" id="TIGR03534">
    <property type="entry name" value="RF_mod_PrmC"/>
    <property type="match status" value="1"/>
</dbReference>
<dbReference type="OrthoDB" id="9800643at2"/>
<dbReference type="AlphaFoldDB" id="A0A1H7NQJ1"/>
<gene>
    <name evidence="5" type="primary">prmC</name>
    <name evidence="8" type="ORF">SAMN05444515_11264</name>
</gene>
<keyword evidence="3 5" id="KW-0949">S-adenosyl-L-methionine</keyword>
<sequence>MTLTVSDLIAEACQGLQGLDAPRLEAQLLVAQALGRDRAWLFAHGTDTVGDDPARQVRQWVARRSTGEPMAYLLGRREFWSLDLQVSPQVLIPRPDTEILVEAVLNHLARDSDAAIVDLGTGSGAIALALATERPQARIAATDRSTVALAIARDNARHLGLQSRIRWLEGSWYTPLGDACFDMIVSNPPYVAEADPHLARLDHEPREALVSGADGLDDLRQIVADAPGHLLPGGWLLVEHGWDQGGAVQALFQAAGFSRIETLKDLAGCDRVTQGCLN</sequence>
<dbReference type="InterPro" id="IPR040758">
    <property type="entry name" value="PrmC_N"/>
</dbReference>
<dbReference type="InterPro" id="IPR004556">
    <property type="entry name" value="HemK-like"/>
</dbReference>
<organism evidence="8 9">
    <name type="scientific">Ectothiorhodospira marina</name>
    <dbReference type="NCBI Taxonomy" id="1396821"/>
    <lineage>
        <taxon>Bacteria</taxon>
        <taxon>Pseudomonadati</taxon>
        <taxon>Pseudomonadota</taxon>
        <taxon>Gammaproteobacteria</taxon>
        <taxon>Chromatiales</taxon>
        <taxon>Ectothiorhodospiraceae</taxon>
        <taxon>Ectothiorhodospira</taxon>
    </lineage>
</organism>
<evidence type="ECO:0000256" key="2">
    <source>
        <dbReference type="ARBA" id="ARBA00022679"/>
    </source>
</evidence>
<evidence type="ECO:0000259" key="7">
    <source>
        <dbReference type="Pfam" id="PF17827"/>
    </source>
</evidence>
<proteinExistence type="inferred from homology"/>
<dbReference type="GO" id="GO:0102559">
    <property type="term" value="F:peptide chain release factor N(5)-glutamine methyltransferase activity"/>
    <property type="evidence" value="ECO:0007669"/>
    <property type="project" value="UniProtKB-EC"/>
</dbReference>
<dbReference type="Proteomes" id="UP000199256">
    <property type="component" value="Unassembled WGS sequence"/>
</dbReference>
<dbReference type="Pfam" id="PF05175">
    <property type="entry name" value="MTS"/>
    <property type="match status" value="1"/>
</dbReference>
<dbReference type="PANTHER" id="PTHR18895">
    <property type="entry name" value="HEMK METHYLTRANSFERASE"/>
    <property type="match status" value="1"/>
</dbReference>
<dbReference type="FunFam" id="3.40.50.150:FF:000053">
    <property type="entry name" value="Release factor glutamine methyltransferase"/>
    <property type="match status" value="1"/>
</dbReference>
<feature type="binding site" evidence="5">
    <location>
        <position position="187"/>
    </location>
    <ligand>
        <name>S-adenosyl-L-methionine</name>
        <dbReference type="ChEBI" id="CHEBI:59789"/>
    </ligand>
</feature>
<dbReference type="RefSeq" id="WP_090254292.1">
    <property type="nucleotide sequence ID" value="NZ_FOAA01000012.1"/>
</dbReference>
<dbReference type="InterPro" id="IPR002052">
    <property type="entry name" value="DNA_methylase_N6_adenine_CS"/>
</dbReference>
<comment type="function">
    <text evidence="5">Methylates the class 1 translation termination release factors RF1/PrfA and RF2/PrfB on the glutamine residue of the universally conserved GGQ motif.</text>
</comment>
<evidence type="ECO:0000313" key="8">
    <source>
        <dbReference type="EMBL" id="SEL25726.1"/>
    </source>
</evidence>
<dbReference type="NCBIfam" id="TIGR00536">
    <property type="entry name" value="hemK_fam"/>
    <property type="match status" value="1"/>
</dbReference>
<accession>A0A1H7NQJ1</accession>
<evidence type="ECO:0000313" key="9">
    <source>
        <dbReference type="Proteomes" id="UP000199256"/>
    </source>
</evidence>
<dbReference type="InterPro" id="IPR019874">
    <property type="entry name" value="RF_methyltr_PrmC"/>
</dbReference>
<comment type="similarity">
    <text evidence="5">Belongs to the protein N5-glutamine methyltransferase family. PrmC subfamily.</text>
</comment>
<evidence type="ECO:0000256" key="3">
    <source>
        <dbReference type="ARBA" id="ARBA00022691"/>
    </source>
</evidence>
<keyword evidence="9" id="KW-1185">Reference proteome</keyword>
<evidence type="ECO:0000256" key="1">
    <source>
        <dbReference type="ARBA" id="ARBA00022603"/>
    </source>
</evidence>
<dbReference type="EC" id="2.1.1.297" evidence="5"/>
<dbReference type="HAMAP" id="MF_02126">
    <property type="entry name" value="RF_methyltr_PrmC"/>
    <property type="match status" value="1"/>
</dbReference>
<dbReference type="InterPro" id="IPR007848">
    <property type="entry name" value="Small_mtfrase_dom"/>
</dbReference>
<feature type="binding site" evidence="5">
    <location>
        <begin position="120"/>
        <end position="124"/>
    </location>
    <ligand>
        <name>S-adenosyl-L-methionine</name>
        <dbReference type="ChEBI" id="CHEBI:59789"/>
    </ligand>
</feature>
<evidence type="ECO:0000256" key="4">
    <source>
        <dbReference type="ARBA" id="ARBA00048391"/>
    </source>
</evidence>
<dbReference type="CDD" id="cd02440">
    <property type="entry name" value="AdoMet_MTases"/>
    <property type="match status" value="1"/>
</dbReference>
<dbReference type="InterPro" id="IPR050320">
    <property type="entry name" value="N5-glutamine_MTase"/>
</dbReference>
<feature type="domain" description="Release factor glutamine methyltransferase N-terminal" evidence="7">
    <location>
        <begin position="8"/>
        <end position="75"/>
    </location>
</feature>
<feature type="binding site" evidence="5">
    <location>
        <begin position="187"/>
        <end position="190"/>
    </location>
    <ligand>
        <name>substrate</name>
    </ligand>
</feature>
<dbReference type="Gene3D" id="3.40.50.150">
    <property type="entry name" value="Vaccinia Virus protein VP39"/>
    <property type="match status" value="1"/>
</dbReference>
<feature type="binding site" evidence="5">
    <location>
        <position position="172"/>
    </location>
    <ligand>
        <name>S-adenosyl-L-methionine</name>
        <dbReference type="ChEBI" id="CHEBI:59789"/>
    </ligand>
</feature>
<dbReference type="SUPFAM" id="SSF53335">
    <property type="entry name" value="S-adenosyl-L-methionine-dependent methyltransferases"/>
    <property type="match status" value="1"/>
</dbReference>
<keyword evidence="2 5" id="KW-0808">Transferase</keyword>
<reference evidence="9" key="1">
    <citation type="submission" date="2016-10" db="EMBL/GenBank/DDBJ databases">
        <authorList>
            <person name="Varghese N."/>
            <person name="Submissions S."/>
        </authorList>
    </citation>
    <scope>NUCLEOTIDE SEQUENCE [LARGE SCALE GENOMIC DNA]</scope>
    <source>
        <strain evidence="9">DSM 241</strain>
    </source>
</reference>
<evidence type="ECO:0000256" key="5">
    <source>
        <dbReference type="HAMAP-Rule" id="MF_02126"/>
    </source>
</evidence>
<dbReference type="EMBL" id="FOAA01000012">
    <property type="protein sequence ID" value="SEL25726.1"/>
    <property type="molecule type" value="Genomic_DNA"/>
</dbReference>
<feature type="domain" description="Methyltransferase small" evidence="6">
    <location>
        <begin position="103"/>
        <end position="195"/>
    </location>
</feature>
<dbReference type="PANTHER" id="PTHR18895:SF74">
    <property type="entry name" value="MTRF1L RELEASE FACTOR GLUTAMINE METHYLTRANSFERASE"/>
    <property type="match status" value="1"/>
</dbReference>
<comment type="catalytic activity">
    <reaction evidence="4 5">
        <text>L-glutaminyl-[peptide chain release factor] + S-adenosyl-L-methionine = N(5)-methyl-L-glutaminyl-[peptide chain release factor] + S-adenosyl-L-homocysteine + H(+)</text>
        <dbReference type="Rhea" id="RHEA:42896"/>
        <dbReference type="Rhea" id="RHEA-COMP:10271"/>
        <dbReference type="Rhea" id="RHEA-COMP:10272"/>
        <dbReference type="ChEBI" id="CHEBI:15378"/>
        <dbReference type="ChEBI" id="CHEBI:30011"/>
        <dbReference type="ChEBI" id="CHEBI:57856"/>
        <dbReference type="ChEBI" id="CHEBI:59789"/>
        <dbReference type="ChEBI" id="CHEBI:61891"/>
        <dbReference type="EC" id="2.1.1.297"/>
    </reaction>
</comment>
<dbReference type="InterPro" id="IPR029063">
    <property type="entry name" value="SAM-dependent_MTases_sf"/>
</dbReference>
<name>A0A1H7NQJ1_9GAMM</name>
<dbReference type="PROSITE" id="PS00092">
    <property type="entry name" value="N6_MTASE"/>
    <property type="match status" value="1"/>
</dbReference>
<dbReference type="Pfam" id="PF17827">
    <property type="entry name" value="PrmC_N"/>
    <property type="match status" value="1"/>
</dbReference>
<dbReference type="Gene3D" id="1.10.8.10">
    <property type="entry name" value="DNA helicase RuvA subunit, C-terminal domain"/>
    <property type="match status" value="1"/>
</dbReference>
<dbReference type="STRING" id="1396821.SAMN05444515_11264"/>
<dbReference type="GO" id="GO:0003676">
    <property type="term" value="F:nucleic acid binding"/>
    <property type="evidence" value="ECO:0007669"/>
    <property type="project" value="InterPro"/>
</dbReference>